<evidence type="ECO:0000313" key="3">
    <source>
        <dbReference type="Proteomes" id="UP000815677"/>
    </source>
</evidence>
<evidence type="ECO:0000313" key="2">
    <source>
        <dbReference type="EMBL" id="GAT49913.1"/>
    </source>
</evidence>
<keyword evidence="3" id="KW-1185">Reference proteome</keyword>
<sequence>MLSSQQRGASTCHQQPRHRGLGAVGTVPVHRQATVGDFAAPRTLPDAVNALTHPGTLSEPRVPPYLPPPPSRDSSPPP</sequence>
<accession>A0ABQ0LFN4</accession>
<feature type="compositionally biased region" description="Pro residues" evidence="1">
    <location>
        <begin position="61"/>
        <end position="78"/>
    </location>
</feature>
<feature type="region of interest" description="Disordered" evidence="1">
    <location>
        <begin position="1"/>
        <end position="24"/>
    </location>
</feature>
<feature type="compositionally biased region" description="Polar residues" evidence="1">
    <location>
        <begin position="1"/>
        <end position="14"/>
    </location>
</feature>
<reference evidence="2" key="1">
    <citation type="submission" date="2014-09" db="EMBL/GenBank/DDBJ databases">
        <title>Genome sequence of the luminous mushroom Mycena chlorophos for searching fungal bioluminescence genes.</title>
        <authorList>
            <person name="Tanaka Y."/>
            <person name="Kasuga D."/>
            <person name="Oba Y."/>
            <person name="Hase S."/>
            <person name="Sato K."/>
            <person name="Oba Y."/>
            <person name="Sakakibara Y."/>
        </authorList>
    </citation>
    <scope>NUCLEOTIDE SEQUENCE</scope>
</reference>
<protein>
    <submittedName>
        <fullName evidence="2">Uncharacterized protein</fullName>
    </submittedName>
</protein>
<name>A0ABQ0LFN4_MYCCL</name>
<gene>
    <name evidence="2" type="ORF">MCHLO_07197</name>
</gene>
<dbReference type="EMBL" id="DF846039">
    <property type="protein sequence ID" value="GAT49913.1"/>
    <property type="molecule type" value="Genomic_DNA"/>
</dbReference>
<feature type="region of interest" description="Disordered" evidence="1">
    <location>
        <begin position="48"/>
        <end position="78"/>
    </location>
</feature>
<proteinExistence type="predicted"/>
<evidence type="ECO:0000256" key="1">
    <source>
        <dbReference type="SAM" id="MobiDB-lite"/>
    </source>
</evidence>
<dbReference type="Proteomes" id="UP000815677">
    <property type="component" value="Unassembled WGS sequence"/>
</dbReference>
<organism evidence="2 3">
    <name type="scientific">Mycena chlorophos</name>
    <name type="common">Agaric fungus</name>
    <name type="synonym">Agaricus chlorophos</name>
    <dbReference type="NCBI Taxonomy" id="658473"/>
    <lineage>
        <taxon>Eukaryota</taxon>
        <taxon>Fungi</taxon>
        <taxon>Dikarya</taxon>
        <taxon>Basidiomycota</taxon>
        <taxon>Agaricomycotina</taxon>
        <taxon>Agaricomycetes</taxon>
        <taxon>Agaricomycetidae</taxon>
        <taxon>Agaricales</taxon>
        <taxon>Marasmiineae</taxon>
        <taxon>Mycenaceae</taxon>
        <taxon>Mycena</taxon>
    </lineage>
</organism>